<dbReference type="SUPFAM" id="SSF52047">
    <property type="entry name" value="RNI-like"/>
    <property type="match status" value="1"/>
</dbReference>
<evidence type="ECO:0000259" key="4">
    <source>
        <dbReference type="Pfam" id="PF00931"/>
    </source>
</evidence>
<dbReference type="InterPro" id="IPR036388">
    <property type="entry name" value="WH-like_DNA-bd_sf"/>
</dbReference>
<sequence>MSGADLQRVVDMLGSARMESQFQLLRAGNLLDELRRVVAVVHGHAAVRKGANRRLIFCIMSLSARLGDVLEAVLRRQARAEAWHQVPAFLLGSRVFRRDNARQLRQSLHDFKQLKSYLLGAHDADVVRYEGGLSGGGADVHHPPPRVQAAGGPMLGRRKLVEKMVSALLADRARTGEAAGGAPAAAPLVVPIVGGPGVGKTRLAQAVFLDDRVRGRFDVRRWVHVSPHPHLAKMMAMISPAKWPPRLEYTSSMTKTIKILIRQALLGRSYLLVLDDVWNDTPGGGGGGGGGGSLELDSLIGHLPPEGKIILTTRIPAVVSRMATTTTVKPIYLKPLGDKLSFSLARRWTSRLPPPSDGGCPSEIIQEAALVIAKKCGGVPFLLEYACRLLCLPQLDMNFWLRFMEDETNSDPDHVWGRLPAYIDMLPEEKFWQRFLHNFHGLPDADVILDSAFVSYQHLLFDLRGCLLYCSLFPSDYVFDAEQLADLLAVEGFIPPTVSGRQRRGFLQVLFDECFHPLQESLHGGSPSAYRMHKMLHIFAQSMEREFISVSRAGQVTWITSRARARSEHSVRHVSLIVHPLITSLPGDWSAFKDLRTLVLIHQGEIRLHDQPKCEVKVIPQMLCQSLEHLQVLSLKSMKIDTIPRNFEMLSSLRYLNLSRSEIETIPRSVSRLQDLQVLILSHCEMLKKLHKNTAKLSRLQKLDLEGCCCLVELPQNMTKMKSLEYLNVLDCSLLSQMPQGVGQLKNLSTLLGYVASCNDGRAISELHSLPNLHRLCLESLDKIMDPEEARYAELDRKRYLESLQLRWNMETENNSATAYAVLETLRPPQHLKTLEIVAYEGENFPTWMRSRQPYLSSLVEIRLVNLKACERTLPPLGLLPCLKIAEISGAKTISCIDNSFYGLNGTFRSLEKLILSFMPSLEVWEKAQSDSRATIFPCLTELTIIQCPRFRALHMELPAVEKLILWMNNKMLYSTKGGLAGVVRSLEHVSVSFCEELLASSDCEALQELAGLEKLDICGCHELTCIPQGLQHLSSLRRLTIDNCSNLEKLPSWLKNLPNLQLVYLSGCPMLQSIPQEVRECHNIDIIVEDCPNLPGPSAAAGDLQAVMTMLSSSQMEERCRQLRARSLLDEMRRAVADVHGALTATGATTSSVALAARTRSVCAPLRDVLQAVLAMEGAATTSTLFRAIISSRRRRRRRRGAIISDLGQSLHHLRELSSLASAESSRSFLRYDSLEIERAVRANTIRDALAEPMVGRSELAEKMVRVLLAGPGEEDRPLVMPIVGGPGIGKTRIVQALFNDSMVREKFPVRRWENVSERFNLFKMRMPNIWFNSTKFQNFWDEFINKSLNGRKGKYLVVLDDVWNANEAQDWPEWDSLMRALPSNGAVIFTTRTPTLVSKTAAVVPRTFPYFLQPLQHEHTVQFVHQWLKRCWLDRSSELFNIGMKIASKCDGVPLLIQSAGAILCRRPEAAFWQQFLEDFDVFFEGSGLYSSDEEGSDILESTYSSYKHLPSHLQSCFLYCSMFPLGFNFDAEELADLFATAELTGAQRIGFLEQLLNECFYPIEDSEYGGKLIHRMHKILHIFAVYMERELTTVMTADKDFTQVQPSVRLMSLIIAPSTASFPRYIDQLKHLKALILLQDSRMLFSDQRCEIKEIDPVLCQSLKHLQVLSLQATKIRKLPNKIELVLHLRYLNLSQTNIETIPSSVSKLQLLQTLILSHCEKLWKLHENICKLVQLHKLDLEGCLYLVTLPTKMSKMKKLQYLNILNCYSLTAMPHAMGQLINLHTLLGYFDPNNGSSAMSELQSLPDLNRLSLVNLEKVSDTEDARMAKLQEKEKLETLMLRWNMDAGNASRIYHEVLETLQPSQCLKTLEIVAYEGHVFPSWITSTEPYLTSLVEIRLVNLRSCENALPPLGLLPCLKIVEISRVDNISCIDDNFYGHNGTFPSLEKLILSFMTTLEVWEQSSRMNLFPRLAELVIIQCPKLRALHMEFPSIEKLILWMNNKMLYSSKEGLRGVEKSLENLSISFCEELHASSGCEGLQALDRLKKLEICGCHELSCLPQGLQHLSSLASLKIDNCNKLEILPEWLENLPFLQIMCLSGCPILHSIPEGLTCSDIIVEDCPNFKEPSGMSSVICSWKLDFSHFGLFKKLISQIDP</sequence>
<dbReference type="InterPro" id="IPR056789">
    <property type="entry name" value="LRR_R13L1-DRL21"/>
</dbReference>
<dbReference type="SUPFAM" id="SSF52058">
    <property type="entry name" value="L domain-like"/>
    <property type="match status" value="3"/>
</dbReference>
<evidence type="ECO:0000259" key="5">
    <source>
        <dbReference type="Pfam" id="PF23598"/>
    </source>
</evidence>
<dbReference type="InterPro" id="IPR032675">
    <property type="entry name" value="LRR_dom_sf"/>
</dbReference>
<feature type="domain" description="R13L1/DRL21-like LRR repeat region" evidence="6">
    <location>
        <begin position="764"/>
        <end position="889"/>
    </location>
</feature>
<dbReference type="InterPro" id="IPR003591">
    <property type="entry name" value="Leu-rich_rpt_typical-subtyp"/>
</dbReference>
<dbReference type="Proteomes" id="UP000026960">
    <property type="component" value="Chromosome 11"/>
</dbReference>
<name>A0A0D3HPB2_9ORYZ</name>
<keyword evidence="3" id="KW-0611">Plant defense</keyword>
<dbReference type="InterPro" id="IPR042197">
    <property type="entry name" value="Apaf_helical"/>
</dbReference>
<dbReference type="Gene3D" id="3.40.50.300">
    <property type="entry name" value="P-loop containing nucleotide triphosphate hydrolases"/>
    <property type="match status" value="2"/>
</dbReference>
<dbReference type="PaxDb" id="65489-OBART11G20840.1"/>
<evidence type="ECO:0000313" key="7">
    <source>
        <dbReference type="EnsemblPlants" id="OBART11G20840.1"/>
    </source>
</evidence>
<keyword evidence="8" id="KW-1185">Reference proteome</keyword>
<dbReference type="eggNOG" id="KOG4658">
    <property type="taxonomic scope" value="Eukaryota"/>
</dbReference>
<dbReference type="STRING" id="65489.A0A0D3HPB2"/>
<feature type="domain" description="NB-ARC" evidence="4">
    <location>
        <begin position="189"/>
        <end position="336"/>
    </location>
</feature>
<dbReference type="EnsemblPlants" id="OBART11G20840.1">
    <property type="protein sequence ID" value="OBART11G20840.1"/>
    <property type="gene ID" value="OBART11G20840"/>
</dbReference>
<reference evidence="7" key="1">
    <citation type="journal article" date="2009" name="Rice">
        <title>De Novo Next Generation Sequencing of Plant Genomes.</title>
        <authorList>
            <person name="Rounsley S."/>
            <person name="Marri P.R."/>
            <person name="Yu Y."/>
            <person name="He R."/>
            <person name="Sisneros N."/>
            <person name="Goicoechea J.L."/>
            <person name="Lee S.J."/>
            <person name="Angelova A."/>
            <person name="Kudrna D."/>
            <person name="Luo M."/>
            <person name="Affourtit J."/>
            <person name="Desany B."/>
            <person name="Knight J."/>
            <person name="Niazi F."/>
            <person name="Egholm M."/>
            <person name="Wing R.A."/>
        </authorList>
    </citation>
    <scope>NUCLEOTIDE SEQUENCE [LARGE SCALE GENOMIC DNA]</scope>
    <source>
        <strain evidence="7">cv. IRGC 105608</strain>
    </source>
</reference>
<dbReference type="SMART" id="SM00367">
    <property type="entry name" value="LRR_CC"/>
    <property type="match status" value="5"/>
</dbReference>
<dbReference type="InterPro" id="IPR002182">
    <property type="entry name" value="NB-ARC"/>
</dbReference>
<dbReference type="Pfam" id="PF25019">
    <property type="entry name" value="LRR_R13L1-DRL21"/>
    <property type="match status" value="2"/>
</dbReference>
<accession>A0A0D3HPB2</accession>
<evidence type="ECO:0000256" key="1">
    <source>
        <dbReference type="ARBA" id="ARBA00022614"/>
    </source>
</evidence>
<keyword evidence="1" id="KW-0433">Leucine-rich repeat</keyword>
<dbReference type="Gene3D" id="1.10.8.430">
    <property type="entry name" value="Helical domain of apoptotic protease-activating factors"/>
    <property type="match status" value="1"/>
</dbReference>
<dbReference type="SUPFAM" id="SSF52540">
    <property type="entry name" value="P-loop containing nucleoside triphosphate hydrolases"/>
    <property type="match status" value="2"/>
</dbReference>
<evidence type="ECO:0008006" key="9">
    <source>
        <dbReference type="Google" id="ProtNLM"/>
    </source>
</evidence>
<dbReference type="InterPro" id="IPR055414">
    <property type="entry name" value="LRR_R13L4/SHOC2-like"/>
</dbReference>
<feature type="domain" description="NB-ARC" evidence="4">
    <location>
        <begin position="1275"/>
        <end position="1402"/>
    </location>
</feature>
<evidence type="ECO:0000256" key="3">
    <source>
        <dbReference type="ARBA" id="ARBA00022821"/>
    </source>
</evidence>
<dbReference type="PANTHER" id="PTHR36766:SF55">
    <property type="entry name" value="OS11G0492900 PROTEIN"/>
    <property type="match status" value="1"/>
</dbReference>
<dbReference type="PANTHER" id="PTHR36766">
    <property type="entry name" value="PLANT BROAD-SPECTRUM MILDEW RESISTANCE PROTEIN RPW8"/>
    <property type="match status" value="1"/>
</dbReference>
<evidence type="ECO:0000259" key="6">
    <source>
        <dbReference type="Pfam" id="PF25019"/>
    </source>
</evidence>
<dbReference type="Pfam" id="PF00931">
    <property type="entry name" value="NB-ARC"/>
    <property type="match status" value="2"/>
</dbReference>
<evidence type="ECO:0000256" key="2">
    <source>
        <dbReference type="ARBA" id="ARBA00022737"/>
    </source>
</evidence>
<evidence type="ECO:0000313" key="8">
    <source>
        <dbReference type="Proteomes" id="UP000026960"/>
    </source>
</evidence>
<reference evidence="7" key="2">
    <citation type="submission" date="2015-03" db="UniProtKB">
        <authorList>
            <consortium name="EnsemblPlants"/>
        </authorList>
    </citation>
    <scope>IDENTIFICATION</scope>
</reference>
<dbReference type="Gene3D" id="3.80.10.10">
    <property type="entry name" value="Ribonuclease Inhibitor"/>
    <property type="match status" value="4"/>
</dbReference>
<feature type="domain" description="Disease resistance R13L4/SHOC-2-like LRR" evidence="5">
    <location>
        <begin position="614"/>
        <end position="732"/>
    </location>
</feature>
<dbReference type="GO" id="GO:0043531">
    <property type="term" value="F:ADP binding"/>
    <property type="evidence" value="ECO:0007669"/>
    <property type="project" value="InterPro"/>
</dbReference>
<dbReference type="InterPro" id="IPR027417">
    <property type="entry name" value="P-loop_NTPase"/>
</dbReference>
<organism evidence="7">
    <name type="scientific">Oryza barthii</name>
    <dbReference type="NCBI Taxonomy" id="65489"/>
    <lineage>
        <taxon>Eukaryota</taxon>
        <taxon>Viridiplantae</taxon>
        <taxon>Streptophyta</taxon>
        <taxon>Embryophyta</taxon>
        <taxon>Tracheophyta</taxon>
        <taxon>Spermatophyta</taxon>
        <taxon>Magnoliopsida</taxon>
        <taxon>Liliopsida</taxon>
        <taxon>Poales</taxon>
        <taxon>Poaceae</taxon>
        <taxon>BOP clade</taxon>
        <taxon>Oryzoideae</taxon>
        <taxon>Oryzeae</taxon>
        <taxon>Oryzinae</taxon>
        <taxon>Oryza</taxon>
    </lineage>
</organism>
<keyword evidence="2" id="KW-0677">Repeat</keyword>
<dbReference type="PRINTS" id="PR00364">
    <property type="entry name" value="DISEASERSIST"/>
</dbReference>
<dbReference type="Pfam" id="PF23598">
    <property type="entry name" value="LRR_14"/>
    <property type="match status" value="1"/>
</dbReference>
<dbReference type="Gramene" id="OBART11G20840.1">
    <property type="protein sequence ID" value="OBART11G20840.1"/>
    <property type="gene ID" value="OBART11G20840"/>
</dbReference>
<dbReference type="Gene3D" id="1.10.10.10">
    <property type="entry name" value="Winged helix-like DNA-binding domain superfamily/Winged helix DNA-binding domain"/>
    <property type="match status" value="1"/>
</dbReference>
<protein>
    <recommendedName>
        <fullName evidence="9">NB-ARC domain-containing protein</fullName>
    </recommendedName>
</protein>
<dbReference type="InterPro" id="IPR006553">
    <property type="entry name" value="Leu-rich_rpt_Cys-con_subtyp"/>
</dbReference>
<dbReference type="HOGENOM" id="CLU_231659_0_0_1"/>
<feature type="domain" description="R13L1/DRL21-like LRR repeat region" evidence="6">
    <location>
        <begin position="1803"/>
        <end position="1929"/>
    </location>
</feature>
<dbReference type="GO" id="GO:0006952">
    <property type="term" value="P:defense response"/>
    <property type="evidence" value="ECO:0007669"/>
    <property type="project" value="UniProtKB-KW"/>
</dbReference>
<dbReference type="SMART" id="SM00369">
    <property type="entry name" value="LRR_TYP"/>
    <property type="match status" value="5"/>
</dbReference>
<proteinExistence type="predicted"/>